<dbReference type="Proteomes" id="UP001295469">
    <property type="component" value="Chromosome A03"/>
</dbReference>
<gene>
    <name evidence="1" type="ORF">DARMORV10_A03P47210.1</name>
</gene>
<name>A0A816VMJ0_BRANA</name>
<dbReference type="AlphaFoldDB" id="A0A816VMJ0"/>
<accession>A0A816VMJ0</accession>
<organism evidence="1">
    <name type="scientific">Brassica napus</name>
    <name type="common">Rape</name>
    <dbReference type="NCBI Taxonomy" id="3708"/>
    <lineage>
        <taxon>Eukaryota</taxon>
        <taxon>Viridiplantae</taxon>
        <taxon>Streptophyta</taxon>
        <taxon>Embryophyta</taxon>
        <taxon>Tracheophyta</taxon>
        <taxon>Spermatophyta</taxon>
        <taxon>Magnoliopsida</taxon>
        <taxon>eudicotyledons</taxon>
        <taxon>Gunneridae</taxon>
        <taxon>Pentapetalae</taxon>
        <taxon>rosids</taxon>
        <taxon>malvids</taxon>
        <taxon>Brassicales</taxon>
        <taxon>Brassicaceae</taxon>
        <taxon>Brassiceae</taxon>
        <taxon>Brassica</taxon>
    </lineage>
</organism>
<reference evidence="1" key="1">
    <citation type="submission" date="2021-01" db="EMBL/GenBank/DDBJ databases">
        <authorList>
            <consortium name="Genoscope - CEA"/>
            <person name="William W."/>
        </authorList>
    </citation>
    <scope>NUCLEOTIDE SEQUENCE</scope>
</reference>
<protein>
    <submittedName>
        <fullName evidence="1">(rape) hypothetical protein</fullName>
    </submittedName>
</protein>
<proteinExistence type="predicted"/>
<evidence type="ECO:0000313" key="1">
    <source>
        <dbReference type="EMBL" id="CAF2129533.1"/>
    </source>
</evidence>
<dbReference type="EMBL" id="HG994357">
    <property type="protein sequence ID" value="CAF2129533.1"/>
    <property type="molecule type" value="Genomic_DNA"/>
</dbReference>
<sequence>MRATPRDIPFIAVKSTTKSPLFYKSNAVEDDGERTQPSKQHKLRRNRIQRRDFLMWV</sequence>